<accession>A0A2M8IZ80</accession>
<dbReference type="InterPro" id="IPR002048">
    <property type="entry name" value="EF_hand_dom"/>
</dbReference>
<gene>
    <name evidence="2" type="ORF">CVM52_15095</name>
</gene>
<dbReference type="PROSITE" id="PS00018">
    <property type="entry name" value="EF_HAND_1"/>
    <property type="match status" value="2"/>
</dbReference>
<sequence>MLRKTPPFRDGIQTLLRKYRQNKATGYWRHLMKISPLKAGLCGVMIALSAGVVTISVAQQTHPSQADALADGPRVPGPYGPLSASDANRDGQVTLAEMENFVAMGPERQVGMVAYFDQYDTDADGALTANELAVVDPPYAFDGSDLDADGVVMREEVEAYVSERLYRQMSLLDFFELVDTDDSGIVTESEMTAAQNEGLLPVEDI</sequence>
<dbReference type="GO" id="GO:0005509">
    <property type="term" value="F:calcium ion binding"/>
    <property type="evidence" value="ECO:0007669"/>
    <property type="project" value="InterPro"/>
</dbReference>
<feature type="domain" description="EF-hand" evidence="1">
    <location>
        <begin position="113"/>
        <end position="133"/>
    </location>
</feature>
<name>A0A2M8IZ80_9RHOB</name>
<evidence type="ECO:0000313" key="3">
    <source>
        <dbReference type="Proteomes" id="UP000231553"/>
    </source>
</evidence>
<protein>
    <recommendedName>
        <fullName evidence="1">EF-hand domain-containing protein</fullName>
    </recommendedName>
</protein>
<evidence type="ECO:0000259" key="1">
    <source>
        <dbReference type="Pfam" id="PF13202"/>
    </source>
</evidence>
<proteinExistence type="predicted"/>
<organism evidence="2 3">
    <name type="scientific">Pseudooceanicola lipolyticus</name>
    <dbReference type="NCBI Taxonomy" id="2029104"/>
    <lineage>
        <taxon>Bacteria</taxon>
        <taxon>Pseudomonadati</taxon>
        <taxon>Pseudomonadota</taxon>
        <taxon>Alphaproteobacteria</taxon>
        <taxon>Rhodobacterales</taxon>
        <taxon>Paracoccaceae</taxon>
        <taxon>Pseudooceanicola</taxon>
    </lineage>
</organism>
<keyword evidence="3" id="KW-1185">Reference proteome</keyword>
<dbReference type="EMBL" id="PGTB01000068">
    <property type="protein sequence ID" value="PJE35850.1"/>
    <property type="molecule type" value="Genomic_DNA"/>
</dbReference>
<dbReference type="InterPro" id="IPR018247">
    <property type="entry name" value="EF_Hand_1_Ca_BS"/>
</dbReference>
<dbReference type="SUPFAM" id="SSF47473">
    <property type="entry name" value="EF-hand"/>
    <property type="match status" value="1"/>
</dbReference>
<dbReference type="OrthoDB" id="7631435at2"/>
<dbReference type="Pfam" id="PF13202">
    <property type="entry name" value="EF-hand_5"/>
    <property type="match status" value="2"/>
</dbReference>
<dbReference type="Proteomes" id="UP000231553">
    <property type="component" value="Unassembled WGS sequence"/>
</dbReference>
<dbReference type="AlphaFoldDB" id="A0A2M8IZ80"/>
<dbReference type="Gene3D" id="1.10.238.10">
    <property type="entry name" value="EF-hand"/>
    <property type="match status" value="2"/>
</dbReference>
<feature type="domain" description="EF-hand" evidence="1">
    <location>
        <begin position="86"/>
        <end position="102"/>
    </location>
</feature>
<comment type="caution">
    <text evidence="2">The sequence shown here is derived from an EMBL/GenBank/DDBJ whole genome shotgun (WGS) entry which is preliminary data.</text>
</comment>
<dbReference type="InterPro" id="IPR011992">
    <property type="entry name" value="EF-hand-dom_pair"/>
</dbReference>
<reference evidence="2 3" key="1">
    <citation type="journal article" date="2018" name="Int. J. Syst. Evol. Microbiol.">
        <title>Pseudooceanicola lipolyticus sp. nov., a marine alphaproteobacterium, reclassification of Oceanicola flagellatus as Pseudooceanicola flagellatus comb. nov. and emended description of the genus Pseudooceanicola.</title>
        <authorList>
            <person name="Huang M.-M."/>
            <person name="Guo L.-L."/>
            <person name="Wu Y.-H."/>
            <person name="Lai Q.-L."/>
            <person name="Shao Z.-Z."/>
            <person name="Wang C.-S."/>
            <person name="Wu M."/>
            <person name="Xu X.-W."/>
        </authorList>
    </citation>
    <scope>NUCLEOTIDE SEQUENCE [LARGE SCALE GENOMIC DNA]</scope>
    <source>
        <strain evidence="2 3">157</strain>
    </source>
</reference>
<evidence type="ECO:0000313" key="2">
    <source>
        <dbReference type="EMBL" id="PJE35850.1"/>
    </source>
</evidence>